<dbReference type="SUPFAM" id="SSF51161">
    <property type="entry name" value="Trimeric LpxA-like enzymes"/>
    <property type="match status" value="1"/>
</dbReference>
<comment type="subunit">
    <text evidence="8">Component of the translation initiation factor 2B (eIF2B) complex which is a heterodecamer of two sets of five different subunits: alpha, beta, gamma, delta and epsilon. Subunits alpha, beta and delta comprise a regulatory subcomplex and subunits epsilon and gamma comprise a catalytic subcomplex. Within the complex, the hexameric regulatory complex resides at the center, with the two heterodimeric catalytic subcomplexes bound on opposite sides.</text>
</comment>
<accession>A0AAJ6CJI8</accession>
<evidence type="ECO:0000313" key="12">
    <source>
        <dbReference type="Proteomes" id="UP001219567"/>
    </source>
</evidence>
<comment type="similarity">
    <text evidence="2">Belongs to the eIF-2B gamma/epsilon subunits family.</text>
</comment>
<dbReference type="SUPFAM" id="SSF53448">
    <property type="entry name" value="Nucleotide-diphospho-sugar transferases"/>
    <property type="match status" value="1"/>
</dbReference>
<organism evidence="11 12">
    <name type="scientific">Malassezia yamatoensis</name>
    <dbReference type="NCBI Taxonomy" id="253288"/>
    <lineage>
        <taxon>Eukaryota</taxon>
        <taxon>Fungi</taxon>
        <taxon>Dikarya</taxon>
        <taxon>Basidiomycota</taxon>
        <taxon>Ustilaginomycotina</taxon>
        <taxon>Malasseziomycetes</taxon>
        <taxon>Malasseziales</taxon>
        <taxon>Malasseziaceae</taxon>
        <taxon>Malassezia</taxon>
    </lineage>
</organism>
<dbReference type="InterPro" id="IPR011004">
    <property type="entry name" value="Trimer_LpxA-like_sf"/>
</dbReference>
<evidence type="ECO:0000313" key="11">
    <source>
        <dbReference type="EMBL" id="WFD01276.1"/>
    </source>
</evidence>
<dbReference type="PANTHER" id="PTHR45989">
    <property type="entry name" value="TRANSLATION INITIATION FACTOR EIF-2B SUBUNIT GAMMA"/>
    <property type="match status" value="1"/>
</dbReference>
<dbReference type="GO" id="GO:0005085">
    <property type="term" value="F:guanyl-nucleotide exchange factor activity"/>
    <property type="evidence" value="ECO:0007669"/>
    <property type="project" value="TreeGrafter"/>
</dbReference>
<protein>
    <recommendedName>
        <fullName evidence="6">Translation initiation factor eIF2B subunit gamma</fullName>
    </recommendedName>
    <alternativeName>
        <fullName evidence="7">eIF2B GDP-GTP exchange factor subunit gamma</fullName>
    </alternativeName>
</protein>
<feature type="region of interest" description="Disordered" evidence="9">
    <location>
        <begin position="580"/>
        <end position="608"/>
    </location>
</feature>
<dbReference type="InterPro" id="IPR051960">
    <property type="entry name" value="eIF2B_gamma"/>
</dbReference>
<proteinExistence type="inferred from homology"/>
<keyword evidence="5" id="KW-0648">Protein biosynthesis</keyword>
<evidence type="ECO:0000256" key="5">
    <source>
        <dbReference type="ARBA" id="ARBA00022917"/>
    </source>
</evidence>
<evidence type="ECO:0000256" key="2">
    <source>
        <dbReference type="ARBA" id="ARBA00007878"/>
    </source>
</evidence>
<sequence length="608" mass="66787">MAPLSQAPHAPRFQPVIFSDAGSNLYPLCETRSEMLPKALIPVLNRPMIAFPLQWIVSAGFRTCLLVAPIAEHASLANALRTLCLVPPNSDGNDLGTKPNVAVSVNYPTSANGPGTETLSFSPSSSELTVELVPYGPKVGEPVRSILHPDKNITRIRWGTAQLLYWLAATRKLERDPLVVPVDLIAPQMPLSSFLATHLASLPEPPTVSCLFYERGAGEGTGKERERDGPANLFTAYVRNPVRIQEGVAGCQPNQSRSALPVYKPIWIMDSDDVSDKNASDLELRMSLLWKYPNVRISTTLLDSYVYVLRLAPLLPLLETHAELNSITGQLVPFVVKCGWQTKLSEKASWYVKNASRKLDAIPDAHPMIDLAASMSTPYLSQSESLHQSHAQAYHPRAEMVISRIHRESQRPLAPHVLPSAETNDKSRSSTSMDEGFMARANTVPTYLECNRYLLRELAAKTPLLSSYPIPILVGNAAATTDSPIHPKAQLSTDCIVGASTEIQERATIKHSIIGRQCRIGKNVRIMRSVLMDHVIVGDNAKLDNCIVGFEASIGDRAQLKETDVGPYYVVSRGVESKNEKLVAYDDDDDDDEDDDDDQSSSHDVKIS</sequence>
<comment type="subcellular location">
    <subcellularLocation>
        <location evidence="1">Cytoplasm</location>
        <location evidence="1">Cytosol</location>
    </subcellularLocation>
</comment>
<feature type="region of interest" description="Disordered" evidence="9">
    <location>
        <begin position="412"/>
        <end position="433"/>
    </location>
</feature>
<dbReference type="Gene3D" id="3.90.550.10">
    <property type="entry name" value="Spore Coat Polysaccharide Biosynthesis Protein SpsA, Chain A"/>
    <property type="match status" value="1"/>
</dbReference>
<dbReference type="GO" id="GO:0005829">
    <property type="term" value="C:cytosol"/>
    <property type="evidence" value="ECO:0007669"/>
    <property type="project" value="UniProtKB-SubCell"/>
</dbReference>
<dbReference type="Proteomes" id="UP001219567">
    <property type="component" value="Chromosome 8"/>
</dbReference>
<dbReference type="GO" id="GO:0005851">
    <property type="term" value="C:eukaryotic translation initiation factor 2B complex"/>
    <property type="evidence" value="ECO:0007669"/>
    <property type="project" value="TreeGrafter"/>
</dbReference>
<name>A0AAJ6CJI8_9BASI</name>
<feature type="domain" description="EIF2B subunit epsilon/gamma LbH" evidence="10">
    <location>
        <begin position="485"/>
        <end position="563"/>
    </location>
</feature>
<keyword evidence="12" id="KW-1185">Reference proteome</keyword>
<evidence type="ECO:0000256" key="3">
    <source>
        <dbReference type="ARBA" id="ARBA00022490"/>
    </source>
</evidence>
<dbReference type="GO" id="GO:0003743">
    <property type="term" value="F:translation initiation factor activity"/>
    <property type="evidence" value="ECO:0007669"/>
    <property type="project" value="UniProtKB-KW"/>
</dbReference>
<dbReference type="GO" id="GO:0002183">
    <property type="term" value="P:cytoplasmic translational initiation"/>
    <property type="evidence" value="ECO:0007669"/>
    <property type="project" value="TreeGrafter"/>
</dbReference>
<evidence type="ECO:0000256" key="9">
    <source>
        <dbReference type="SAM" id="MobiDB-lite"/>
    </source>
</evidence>
<evidence type="ECO:0000256" key="1">
    <source>
        <dbReference type="ARBA" id="ARBA00004514"/>
    </source>
</evidence>
<evidence type="ECO:0000259" key="10">
    <source>
        <dbReference type="Pfam" id="PF25084"/>
    </source>
</evidence>
<dbReference type="Pfam" id="PF25084">
    <property type="entry name" value="LbH_EIF2B"/>
    <property type="match status" value="1"/>
</dbReference>
<evidence type="ECO:0000256" key="6">
    <source>
        <dbReference type="ARBA" id="ARBA00044196"/>
    </source>
</evidence>
<dbReference type="Gene3D" id="2.160.10.10">
    <property type="entry name" value="Hexapeptide repeat proteins"/>
    <property type="match status" value="1"/>
</dbReference>
<dbReference type="AlphaFoldDB" id="A0AAJ6CJI8"/>
<dbReference type="InterPro" id="IPR029044">
    <property type="entry name" value="Nucleotide-diphossugar_trans"/>
</dbReference>
<dbReference type="PANTHER" id="PTHR45989:SF1">
    <property type="entry name" value="TRANSLATION INITIATION FACTOR EIF-2B SUBUNIT GAMMA"/>
    <property type="match status" value="1"/>
</dbReference>
<dbReference type="EMBL" id="CP119950">
    <property type="protein sequence ID" value="WFD01276.1"/>
    <property type="molecule type" value="Genomic_DNA"/>
</dbReference>
<keyword evidence="4 11" id="KW-0396">Initiation factor</keyword>
<reference evidence="11 12" key="1">
    <citation type="submission" date="2023-03" db="EMBL/GenBank/DDBJ databases">
        <title>Mating type loci evolution in Malassezia.</title>
        <authorList>
            <person name="Coelho M.A."/>
        </authorList>
    </citation>
    <scope>NUCLEOTIDE SEQUENCE [LARGE SCALE GENOMIC DNA]</scope>
    <source>
        <strain evidence="11 12">CBS 9725</strain>
    </source>
</reference>
<evidence type="ECO:0000256" key="7">
    <source>
        <dbReference type="ARBA" id="ARBA00044229"/>
    </source>
</evidence>
<gene>
    <name evidence="11" type="primary">GCD1</name>
    <name evidence="11" type="ORF">MYAM1_004038</name>
</gene>
<dbReference type="CDD" id="cd04652">
    <property type="entry name" value="LbH_eIF2B_gamma_C"/>
    <property type="match status" value="1"/>
</dbReference>
<evidence type="ECO:0000256" key="4">
    <source>
        <dbReference type="ARBA" id="ARBA00022540"/>
    </source>
</evidence>
<evidence type="ECO:0000256" key="8">
    <source>
        <dbReference type="ARBA" id="ARBA00046432"/>
    </source>
</evidence>
<dbReference type="InterPro" id="IPR056764">
    <property type="entry name" value="LbH_EIF2B3/5"/>
</dbReference>
<feature type="compositionally biased region" description="Acidic residues" evidence="9">
    <location>
        <begin position="585"/>
        <end position="599"/>
    </location>
</feature>
<keyword evidence="3" id="KW-0963">Cytoplasm</keyword>